<dbReference type="AlphaFoldDB" id="A0AAW6RK45"/>
<dbReference type="EMBL" id="JARVII010000018">
    <property type="protein sequence ID" value="MDG9699860.1"/>
    <property type="molecule type" value="Genomic_DNA"/>
</dbReference>
<dbReference type="Gene3D" id="3.40.50.1820">
    <property type="entry name" value="alpha/beta hydrolase"/>
    <property type="match status" value="1"/>
</dbReference>
<comment type="caution">
    <text evidence="1">The sequence shown here is derived from an EMBL/GenBank/DDBJ whole genome shotgun (WGS) entry which is preliminary data.</text>
</comment>
<sequence length="114" mass="12657">MPSVATPANDAANISLSQPISTERFALLTQMPIIIYYGDYISADNPHWASQRWIERIRMAQAFADCVNRHGGDASVVQLPDIGIRGNSHFAFIEANNVEIADVLESWLEEKGLK</sequence>
<evidence type="ECO:0000313" key="1">
    <source>
        <dbReference type="EMBL" id="MDG9699860.1"/>
    </source>
</evidence>
<proteinExistence type="predicted"/>
<accession>A0AAW6RK45</accession>
<dbReference type="InterPro" id="IPR029058">
    <property type="entry name" value="AB_hydrolase_fold"/>
</dbReference>
<organism evidence="1 2">
    <name type="scientific">Ottowia cancrivicina</name>
    <dbReference type="NCBI Taxonomy" id="3040346"/>
    <lineage>
        <taxon>Bacteria</taxon>
        <taxon>Pseudomonadati</taxon>
        <taxon>Pseudomonadota</taxon>
        <taxon>Betaproteobacteria</taxon>
        <taxon>Burkholderiales</taxon>
        <taxon>Comamonadaceae</taxon>
        <taxon>Ottowia</taxon>
    </lineage>
</organism>
<name>A0AAW6RK45_9BURK</name>
<dbReference type="Proteomes" id="UP001237156">
    <property type="component" value="Unassembled WGS sequence"/>
</dbReference>
<evidence type="ECO:0000313" key="2">
    <source>
        <dbReference type="Proteomes" id="UP001237156"/>
    </source>
</evidence>
<keyword evidence="2" id="KW-1185">Reference proteome</keyword>
<gene>
    <name evidence="1" type="ORF">QB898_09090</name>
</gene>
<dbReference type="RefSeq" id="WP_279524686.1">
    <property type="nucleotide sequence ID" value="NZ_JARVII010000018.1"/>
</dbReference>
<reference evidence="1 2" key="1">
    <citation type="submission" date="2023-04" db="EMBL/GenBank/DDBJ databases">
        <title>Ottowia paracancer sp. nov., isolated from human stomach.</title>
        <authorList>
            <person name="Song Y."/>
        </authorList>
    </citation>
    <scope>NUCLEOTIDE SEQUENCE [LARGE SCALE GENOMIC DNA]</scope>
    <source>
        <strain evidence="1 2">10c7w1</strain>
    </source>
</reference>
<protein>
    <recommendedName>
        <fullName evidence="3">Alpha/beta hydrolase</fullName>
    </recommendedName>
</protein>
<evidence type="ECO:0008006" key="3">
    <source>
        <dbReference type="Google" id="ProtNLM"/>
    </source>
</evidence>
<dbReference type="SUPFAM" id="SSF53474">
    <property type="entry name" value="alpha/beta-Hydrolases"/>
    <property type="match status" value="1"/>
</dbReference>